<gene>
    <name evidence="1" type="ORF">TR69_WS6001001063</name>
</gene>
<evidence type="ECO:0000313" key="1">
    <source>
        <dbReference type="EMBL" id="KXK27037.1"/>
    </source>
</evidence>
<dbReference type="Proteomes" id="UP000070457">
    <property type="component" value="Unassembled WGS sequence"/>
</dbReference>
<accession>A0A136LZG4</accession>
<reference evidence="1 2" key="1">
    <citation type="submission" date="2015-02" db="EMBL/GenBank/DDBJ databases">
        <title>Improved understanding of the partial-nitritation anammox process through 23 genomes representing the majority of the microbial community.</title>
        <authorList>
            <person name="Speth D.R."/>
            <person name="In T Zandt M."/>
            <person name="Guerrero Cruz S."/>
            <person name="Jetten M.S."/>
            <person name="Dutilh B.E."/>
        </authorList>
    </citation>
    <scope>NUCLEOTIDE SEQUENCE [LARGE SCALE GENOMIC DNA]</scope>
    <source>
        <strain evidence="1">OLB20</strain>
    </source>
</reference>
<evidence type="ECO:0000313" key="2">
    <source>
        <dbReference type="Proteomes" id="UP000070457"/>
    </source>
</evidence>
<dbReference type="Pfam" id="PF14137">
    <property type="entry name" value="DUF4304"/>
    <property type="match status" value="1"/>
</dbReference>
<protein>
    <recommendedName>
        <fullName evidence="3">DUF4304 domain-containing protein</fullName>
    </recommendedName>
</protein>
<organism evidence="1 2">
    <name type="scientific">candidate division WS6 bacterium OLB20</name>
    <dbReference type="NCBI Taxonomy" id="1617426"/>
    <lineage>
        <taxon>Bacteria</taxon>
        <taxon>Candidatus Dojkabacteria</taxon>
    </lineage>
</organism>
<name>A0A136LZG4_9BACT</name>
<sequence length="147" mass="17520">MQAITKAITDILAESGYRKKGNFWWFEDDVLNKVIHLQKSNYSNKFYLNYGFVIKALDLGRLISHVYDRFWSKDQNETDRVDQLLDLELWIPEKERLSELRQLIKEKLLPQLNSINTEAELLGYIKRRQTLNDIPLVVKRHFNLPID</sequence>
<dbReference type="AlphaFoldDB" id="A0A136LZG4"/>
<dbReference type="EMBL" id="JYNZ01000003">
    <property type="protein sequence ID" value="KXK27037.1"/>
    <property type="molecule type" value="Genomic_DNA"/>
</dbReference>
<dbReference type="STRING" id="1617426.TR69_WS6001001063"/>
<evidence type="ECO:0008006" key="3">
    <source>
        <dbReference type="Google" id="ProtNLM"/>
    </source>
</evidence>
<comment type="caution">
    <text evidence="1">The sequence shown here is derived from an EMBL/GenBank/DDBJ whole genome shotgun (WGS) entry which is preliminary data.</text>
</comment>
<dbReference type="InterPro" id="IPR025412">
    <property type="entry name" value="DUF4304"/>
</dbReference>
<proteinExistence type="predicted"/>